<comment type="caution">
    <text evidence="2">The sequence shown here is derived from an EMBL/GenBank/DDBJ whole genome shotgun (WGS) entry which is preliminary data.</text>
</comment>
<dbReference type="PANTHER" id="PTHR38460:SF1">
    <property type="entry name" value="TAUTOMERASE YOLI-RELATED"/>
    <property type="match status" value="1"/>
</dbReference>
<organism evidence="2 3">
    <name type="scientific">Ramlibacter humi</name>
    <dbReference type="NCBI Taxonomy" id="2530451"/>
    <lineage>
        <taxon>Bacteria</taxon>
        <taxon>Pseudomonadati</taxon>
        <taxon>Pseudomonadota</taxon>
        <taxon>Betaproteobacteria</taxon>
        <taxon>Burkholderiales</taxon>
        <taxon>Comamonadaceae</taxon>
        <taxon>Ramlibacter</taxon>
    </lineage>
</organism>
<accession>A0A4Z0BG81</accession>
<dbReference type="Pfam" id="PF14552">
    <property type="entry name" value="Tautomerase_2"/>
    <property type="match status" value="1"/>
</dbReference>
<keyword evidence="3" id="KW-1185">Reference proteome</keyword>
<name>A0A4Z0BG81_9BURK</name>
<dbReference type="Proteomes" id="UP000297839">
    <property type="component" value="Unassembled WGS sequence"/>
</dbReference>
<dbReference type="EMBL" id="SMLK01000006">
    <property type="protein sequence ID" value="TFY98312.1"/>
    <property type="molecule type" value="Genomic_DNA"/>
</dbReference>
<protein>
    <submittedName>
        <fullName evidence="2">Tautomerase family protein</fullName>
    </submittedName>
</protein>
<dbReference type="InterPro" id="IPR014347">
    <property type="entry name" value="Tautomerase/MIF_sf"/>
</dbReference>
<proteinExistence type="predicted"/>
<evidence type="ECO:0000313" key="2">
    <source>
        <dbReference type="EMBL" id="TFY98312.1"/>
    </source>
</evidence>
<feature type="region of interest" description="Disordered" evidence="1">
    <location>
        <begin position="1"/>
        <end position="20"/>
    </location>
</feature>
<reference evidence="2 3" key="1">
    <citation type="submission" date="2019-03" db="EMBL/GenBank/DDBJ databases">
        <title>Ramlibacter sp. 18x22-1, whole genome shotgun sequence.</title>
        <authorList>
            <person name="Zhang X."/>
            <person name="Feng G."/>
            <person name="Zhu H."/>
        </authorList>
    </citation>
    <scope>NUCLEOTIDE SEQUENCE [LARGE SCALE GENOMIC DNA]</scope>
    <source>
        <strain evidence="2 3">18x22-1</strain>
    </source>
</reference>
<dbReference type="Gene3D" id="3.30.429.10">
    <property type="entry name" value="Macrophage Migration Inhibitory Factor"/>
    <property type="match status" value="1"/>
</dbReference>
<dbReference type="OrthoDB" id="9804765at2"/>
<evidence type="ECO:0000256" key="1">
    <source>
        <dbReference type="SAM" id="MobiDB-lite"/>
    </source>
</evidence>
<dbReference type="AlphaFoldDB" id="A0A4Z0BG81"/>
<dbReference type="InterPro" id="IPR037479">
    <property type="entry name" value="Tauto_MSAD"/>
</dbReference>
<sequence length="160" mass="17362">MRRMPFPHAGAAGTVSPPKGETAMPLVRIDLPAATSPTEVAAISRTVHQSMVEVFNVPQDDMFQVVARRPPGEIVCTPQFLGVQHSDRVLFVQIFCAPGRTVGVKEALYERIAHGIAAQASFAAADVIINLVETLRENWSFGNGLAQYALQDRARPQARA</sequence>
<evidence type="ECO:0000313" key="3">
    <source>
        <dbReference type="Proteomes" id="UP000297839"/>
    </source>
</evidence>
<gene>
    <name evidence="2" type="ORF">EZ216_17135</name>
</gene>
<dbReference type="SUPFAM" id="SSF55331">
    <property type="entry name" value="Tautomerase/MIF"/>
    <property type="match status" value="1"/>
</dbReference>
<dbReference type="PANTHER" id="PTHR38460">
    <property type="entry name" value="TAUTOMERASE YOLI-RELATED"/>
    <property type="match status" value="1"/>
</dbReference>